<protein>
    <submittedName>
        <fullName evidence="1">Uncharacterized protein</fullName>
    </submittedName>
</protein>
<reference evidence="1" key="1">
    <citation type="submission" date="2017-02" db="EMBL/GenBank/DDBJ databases">
        <title>Delving into the versatile metabolic prowess of the omnipresent phylum Bacteroidetes.</title>
        <authorList>
            <person name="Nobu M.K."/>
            <person name="Mei R."/>
            <person name="Narihiro T."/>
            <person name="Kuroda K."/>
            <person name="Liu W.-T."/>
        </authorList>
    </citation>
    <scope>NUCLEOTIDE SEQUENCE</scope>
    <source>
        <strain evidence="1">ADurb.Bin131</strain>
    </source>
</reference>
<gene>
    <name evidence="1" type="ORF">BWX89_00839</name>
</gene>
<dbReference type="Gene3D" id="3.40.50.1110">
    <property type="entry name" value="SGNH hydrolase"/>
    <property type="match status" value="1"/>
</dbReference>
<dbReference type="InterPro" id="IPR036514">
    <property type="entry name" value="SGNH_hydro_sf"/>
</dbReference>
<proteinExistence type="predicted"/>
<dbReference type="EMBL" id="MWDQ01000069">
    <property type="protein sequence ID" value="OQB73693.1"/>
    <property type="molecule type" value="Genomic_DNA"/>
</dbReference>
<name>A0A1V6C9X8_UNCT6</name>
<organism evidence="1">
    <name type="scientific">candidate division TA06 bacterium ADurb.Bin131</name>
    <dbReference type="NCBI Taxonomy" id="1852827"/>
    <lineage>
        <taxon>Bacteria</taxon>
        <taxon>Bacteria division TA06</taxon>
    </lineage>
</organism>
<accession>A0A1V6C9X8</accession>
<evidence type="ECO:0000313" key="1">
    <source>
        <dbReference type="EMBL" id="OQB73693.1"/>
    </source>
</evidence>
<dbReference type="Proteomes" id="UP000485562">
    <property type="component" value="Unassembled WGS sequence"/>
</dbReference>
<dbReference type="SUPFAM" id="SSF52266">
    <property type="entry name" value="SGNH hydrolase"/>
    <property type="match status" value="1"/>
</dbReference>
<comment type="caution">
    <text evidence="1">The sequence shown here is derived from an EMBL/GenBank/DDBJ whole genome shotgun (WGS) entry which is preliminary data.</text>
</comment>
<dbReference type="AlphaFoldDB" id="A0A1V6C9X8"/>
<sequence>MRKIIIPVLMIFFCLSRTMGICYEIRAKVEIKEKQLKQIQPIARAELPFPRNGYIFVTDKDGLKVQSVYFPAKDKQTRCSVYFKTNKSDIYYVYYLSEERSQDTSLANQIQDGKVLIDDYLNPSARTSGFWFWTTKPSLSGRFSHTGRISSKINSHYTSIVPGEKIKSSDILYQSIFIKGDEAPSEIMIEVQAKGKPSCYFSWGLDVIKWKNLRKISMGQIPEAEKWVRLVIPTERIGKDIEITGIGFYNAGGRVYWDYTTIGSPVLETKVIEWRKEGKKISAFFDYDIFGPFTFSDKTFNIVNFNASASRGINTYQWQINGKKYTGSNIFTQIEKKPSIYAKLICFNTENKQSETFSETIVLPDKTPESINLITRIMPHRNVVNTGQIVFIPVQISSLMYSVVPVDILTDNQIQHVKILPGKDNSVMMDLFFKPSENKSMHSIETRVGETIIDSKKVILSSIDDVETKILQGPYIKNENGDTIIVSIPEYKFSLNNSKSNTEKEIYLFIGDIPDGFIEIIKKNLPDVDLRWLKYPESKETYHALSNLFWIKNISENINADTIVLFPSVNSILSRTPVDEWTTCLDGIVYCLSKHTNNIICATPFPSAPISEMFKPYADATVNLCKKRNIGCFNLYDVYTKITDWERFFSDTKGIYKNLPSSDGIQILTDAFLEMIGITSEKK</sequence>